<dbReference type="InterPro" id="IPR041628">
    <property type="entry name" value="ChlI/MoxR_AAA_lid"/>
</dbReference>
<keyword evidence="1" id="KW-0547">Nucleotide-binding</keyword>
<dbReference type="Pfam" id="PF17863">
    <property type="entry name" value="AAA_lid_2"/>
    <property type="match status" value="1"/>
</dbReference>
<feature type="domain" description="AAA+ ATPase" evidence="5">
    <location>
        <begin position="64"/>
        <end position="207"/>
    </location>
</feature>
<evidence type="ECO:0000256" key="2">
    <source>
        <dbReference type="ARBA" id="ARBA00022840"/>
    </source>
</evidence>
<feature type="compositionally biased region" description="Low complexity" evidence="4">
    <location>
        <begin position="1"/>
        <end position="21"/>
    </location>
</feature>
<dbReference type="PANTHER" id="PTHR42759:SF1">
    <property type="entry name" value="MAGNESIUM-CHELATASE SUBUNIT CHLD"/>
    <property type="match status" value="1"/>
</dbReference>
<evidence type="ECO:0000256" key="3">
    <source>
        <dbReference type="ARBA" id="ARBA00061607"/>
    </source>
</evidence>
<dbReference type="KEGG" id="lpil:LIP_3154"/>
<reference evidence="7" key="1">
    <citation type="submission" date="2015-07" db="EMBL/GenBank/DDBJ databases">
        <title>Complete genome sequence and phylogenetic analysis of Limnochorda pilosa.</title>
        <authorList>
            <person name="Watanabe M."/>
            <person name="Kojima H."/>
            <person name="Fukui M."/>
        </authorList>
    </citation>
    <scope>NUCLEOTIDE SEQUENCE [LARGE SCALE GENOMIC DNA]</scope>
    <source>
        <strain evidence="7">HC45</strain>
    </source>
</reference>
<dbReference type="Gene3D" id="3.40.50.300">
    <property type="entry name" value="P-loop containing nucleotide triphosphate hydrolases"/>
    <property type="match status" value="1"/>
</dbReference>
<dbReference type="InterPro" id="IPR003593">
    <property type="entry name" value="AAA+_ATPase"/>
</dbReference>
<dbReference type="SUPFAM" id="SSF52540">
    <property type="entry name" value="P-loop containing nucleoside triphosphate hydrolases"/>
    <property type="match status" value="1"/>
</dbReference>
<dbReference type="STRING" id="1555112.LIP_3154"/>
<dbReference type="InterPro" id="IPR050764">
    <property type="entry name" value="CbbQ/NirQ/NorQ/GpvN"/>
</dbReference>
<dbReference type="GO" id="GO:0005524">
    <property type="term" value="F:ATP binding"/>
    <property type="evidence" value="ECO:0007669"/>
    <property type="project" value="UniProtKB-KW"/>
</dbReference>
<evidence type="ECO:0000256" key="1">
    <source>
        <dbReference type="ARBA" id="ARBA00022741"/>
    </source>
</evidence>
<evidence type="ECO:0000313" key="6">
    <source>
        <dbReference type="EMBL" id="BAS28981.1"/>
    </source>
</evidence>
<dbReference type="CDD" id="cd00009">
    <property type="entry name" value="AAA"/>
    <property type="match status" value="1"/>
</dbReference>
<keyword evidence="7" id="KW-1185">Reference proteome</keyword>
<reference evidence="7" key="2">
    <citation type="journal article" date="2016" name="Int. J. Syst. Evol. Microbiol.">
        <title>Complete genome sequence and cell structure of Limnochorda pilosa, a Gram-negative spore-former within the phylum Firmicutes.</title>
        <authorList>
            <person name="Watanabe M."/>
            <person name="Kojima H."/>
            <person name="Fukui M."/>
        </authorList>
    </citation>
    <scope>NUCLEOTIDE SEQUENCE [LARGE SCALE GENOMIC DNA]</scope>
    <source>
        <strain evidence="7">HC45</strain>
    </source>
</reference>
<dbReference type="Gene3D" id="1.10.8.80">
    <property type="entry name" value="Magnesium chelatase subunit I, C-Terminal domain"/>
    <property type="match status" value="1"/>
</dbReference>
<protein>
    <submittedName>
        <fullName evidence="6">ATPase AAA</fullName>
    </submittedName>
</protein>
<proteinExistence type="inferred from homology"/>
<keyword evidence="2" id="KW-0067">ATP-binding</keyword>
<dbReference type="PIRSF" id="PIRSF002849">
    <property type="entry name" value="AAA_ATPase_chaperone_MoxR_prd"/>
    <property type="match status" value="1"/>
</dbReference>
<dbReference type="PATRIC" id="fig|1555112.3.peg.3202"/>
<evidence type="ECO:0000259" key="5">
    <source>
        <dbReference type="SMART" id="SM00382"/>
    </source>
</evidence>
<gene>
    <name evidence="6" type="ORF">LIP_3154</name>
</gene>
<feature type="region of interest" description="Disordered" evidence="4">
    <location>
        <begin position="1"/>
        <end position="22"/>
    </location>
</feature>
<dbReference type="InterPro" id="IPR027417">
    <property type="entry name" value="P-loop_NTPase"/>
</dbReference>
<name>A0A0K2SPF0_LIMPI</name>
<evidence type="ECO:0000256" key="4">
    <source>
        <dbReference type="SAM" id="MobiDB-lite"/>
    </source>
</evidence>
<sequence>MHASDSVGPAGDAPAAGVHASDAPLGEEDLVRAARMAEGLRQELGRVIVGHQAAVEEVLVALVAGGHVLLEGAPGLGKTLLVRTLSRLLGLSHSRIQFTPDLMPADITGTQILVQEHEERTFRFRPGPLFAHLVLADEINRATPKTQSALLEAMQERQVTVGGQVHPLPHPFFVLATQNPVEMEGTYPLPEAQVDRFFFKVRIDPPDPDALLEIVRRTTGPSVAEARPVLQGDDLSWLQERCRHVVVAPFVEDLAVRLVHLTHPSAAGSPEEVRRYVRYGASPRAAQALVVGAKALAFLSGSAHAGRDLVRRLVLPALRHRLILTFEAQAEGVDPDVLVTQLVERLGAASPRA</sequence>
<dbReference type="Proteomes" id="UP000065807">
    <property type="component" value="Chromosome"/>
</dbReference>
<dbReference type="SMART" id="SM00382">
    <property type="entry name" value="AAA"/>
    <property type="match status" value="1"/>
</dbReference>
<dbReference type="EMBL" id="AP014924">
    <property type="protein sequence ID" value="BAS28981.1"/>
    <property type="molecule type" value="Genomic_DNA"/>
</dbReference>
<organism evidence="6 7">
    <name type="scientific">Limnochorda pilosa</name>
    <dbReference type="NCBI Taxonomy" id="1555112"/>
    <lineage>
        <taxon>Bacteria</taxon>
        <taxon>Bacillati</taxon>
        <taxon>Bacillota</taxon>
        <taxon>Limnochordia</taxon>
        <taxon>Limnochordales</taxon>
        <taxon>Limnochordaceae</taxon>
        <taxon>Limnochorda</taxon>
    </lineage>
</organism>
<dbReference type="InterPro" id="IPR011703">
    <property type="entry name" value="ATPase_AAA-3"/>
</dbReference>
<dbReference type="GO" id="GO:0016887">
    <property type="term" value="F:ATP hydrolysis activity"/>
    <property type="evidence" value="ECO:0007669"/>
    <property type="project" value="InterPro"/>
</dbReference>
<comment type="similarity">
    <text evidence="3">Belongs to the MoxR family.</text>
</comment>
<dbReference type="PANTHER" id="PTHR42759">
    <property type="entry name" value="MOXR FAMILY PROTEIN"/>
    <property type="match status" value="1"/>
</dbReference>
<evidence type="ECO:0000313" key="7">
    <source>
        <dbReference type="Proteomes" id="UP000065807"/>
    </source>
</evidence>
<accession>A0A0K2SPF0</accession>
<dbReference type="AlphaFoldDB" id="A0A0K2SPF0"/>
<dbReference type="Pfam" id="PF07726">
    <property type="entry name" value="AAA_3"/>
    <property type="match status" value="1"/>
</dbReference>
<dbReference type="FunFam" id="3.40.50.300:FF:000640">
    <property type="entry name" value="MoxR family ATPase"/>
    <property type="match status" value="1"/>
</dbReference>